<dbReference type="Proteomes" id="UP000887574">
    <property type="component" value="Unplaced"/>
</dbReference>
<reference evidence="5" key="1">
    <citation type="submission" date="2022-11" db="UniProtKB">
        <authorList>
            <consortium name="WormBaseParasite"/>
        </authorList>
    </citation>
    <scope>IDENTIFICATION</scope>
</reference>
<dbReference type="PANTHER" id="PTHR21512">
    <property type="entry name" value="TRAFFICKING PROTEIN PARTICLE COMPLEX SUBUNIT 9"/>
    <property type="match status" value="1"/>
</dbReference>
<organism evidence="4 5">
    <name type="scientific">Ditylenchus dipsaci</name>
    <dbReference type="NCBI Taxonomy" id="166011"/>
    <lineage>
        <taxon>Eukaryota</taxon>
        <taxon>Metazoa</taxon>
        <taxon>Ecdysozoa</taxon>
        <taxon>Nematoda</taxon>
        <taxon>Chromadorea</taxon>
        <taxon>Rhabditida</taxon>
        <taxon>Tylenchina</taxon>
        <taxon>Tylenchomorpha</taxon>
        <taxon>Sphaerularioidea</taxon>
        <taxon>Anguinidae</taxon>
        <taxon>Anguininae</taxon>
        <taxon>Ditylenchus</taxon>
    </lineage>
</organism>
<dbReference type="InterPro" id="IPR058563">
    <property type="entry name" value="Trs120_TRAPPC9_N"/>
</dbReference>
<sequence length="394" mass="43744">MLENGSTIALSTRPLPHPDLSAFPWPIGSTLFNRIIHRLSRLETIEVSENPKRSILVKFVTNITQDHVKFSEFQFHRKIFGLVCIGQSTSSNTYLPKTGGEHDHSQTLSGNSDAAEVSRSTHSSTNANSLDTIKEQYSAKKAEFKSMLVDNRCVYLDFLIRRAVLSLSKRLDLSFEKMDTPPCPLLPEEEKYRMGTENMKSKLYRRKCIGRLRKQVADHALLTGLPTLAMDAYHSAVEYLELASDFLWLAAALEDKRRVSGVATTSDLQDLASQHQTGVSIGHQRYRSDEGYFPCSIASTSNYQSLPTSDAAAQDDNSVAKKQSWENNNLQPPGNTSKFLNVPHSSTASLVSSTSFGRRPGVQAPRISVPPLVLHLFLCKWGCGRQVGFPGPSL</sequence>
<feature type="region of interest" description="Disordered" evidence="2">
    <location>
        <begin position="95"/>
        <end position="128"/>
    </location>
</feature>
<feature type="region of interest" description="Disordered" evidence="2">
    <location>
        <begin position="306"/>
        <end position="339"/>
    </location>
</feature>
<proteinExistence type="inferred from homology"/>
<feature type="compositionally biased region" description="Polar residues" evidence="2">
    <location>
        <begin position="106"/>
        <end position="128"/>
    </location>
</feature>
<keyword evidence="4" id="KW-1185">Reference proteome</keyword>
<dbReference type="Pfam" id="PF08626">
    <property type="entry name" value="TRAPPC9-Trs120"/>
    <property type="match status" value="1"/>
</dbReference>
<evidence type="ECO:0000256" key="1">
    <source>
        <dbReference type="ARBA" id="ARBA00008459"/>
    </source>
</evidence>
<name>A0A915DJK6_9BILA</name>
<evidence type="ECO:0000313" key="5">
    <source>
        <dbReference type="WBParaSite" id="jg20680"/>
    </source>
</evidence>
<dbReference type="InterPro" id="IPR013935">
    <property type="entry name" value="Trs120_TRAPPC9"/>
</dbReference>
<evidence type="ECO:0000313" key="4">
    <source>
        <dbReference type="Proteomes" id="UP000887574"/>
    </source>
</evidence>
<dbReference type="AlphaFoldDB" id="A0A915DJK6"/>
<dbReference type="PANTHER" id="PTHR21512:SF5">
    <property type="entry name" value="TRAFFICKING PROTEIN PARTICLE COMPLEX SUBUNIT 9"/>
    <property type="match status" value="1"/>
</dbReference>
<feature type="domain" description="Trs120/TRAPPC9 N-terminal" evidence="3">
    <location>
        <begin position="128"/>
        <end position="254"/>
    </location>
</feature>
<dbReference type="WBParaSite" id="jg20680">
    <property type="protein sequence ID" value="jg20680"/>
    <property type="gene ID" value="jg20680"/>
</dbReference>
<feature type="compositionally biased region" description="Polar residues" evidence="2">
    <location>
        <begin position="315"/>
        <end position="339"/>
    </location>
</feature>
<protein>
    <recommendedName>
        <fullName evidence="3">Trs120/TRAPPC9 N-terminal domain-containing protein</fullName>
    </recommendedName>
</protein>
<dbReference type="GO" id="GO:0005802">
    <property type="term" value="C:trans-Golgi network"/>
    <property type="evidence" value="ECO:0007669"/>
    <property type="project" value="TreeGrafter"/>
</dbReference>
<comment type="similarity">
    <text evidence="1">Belongs to the NIBP family.</text>
</comment>
<evidence type="ECO:0000259" key="3">
    <source>
        <dbReference type="Pfam" id="PF08626"/>
    </source>
</evidence>
<accession>A0A915DJK6</accession>
<evidence type="ECO:0000256" key="2">
    <source>
        <dbReference type="SAM" id="MobiDB-lite"/>
    </source>
</evidence>